<gene>
    <name evidence="1" type="ORF">C1850_07475</name>
</gene>
<evidence type="ECO:0000313" key="2">
    <source>
        <dbReference type="Proteomes" id="UP000253805"/>
    </source>
</evidence>
<dbReference type="SUPFAM" id="SSF48695">
    <property type="entry name" value="Multiheme cytochromes"/>
    <property type="match status" value="1"/>
</dbReference>
<sequence length="113" mass="11523">MRTMKKSKMICAAVLTGVLGAAALAGCAQEMADTGATYNPGEPPLMTASHEGRYESLGAAGCFGCHGGSDEVEVFLAAATPLPADHYVGGDASTHEIDGPRAECITCHPVAQE</sequence>
<dbReference type="Proteomes" id="UP000253805">
    <property type="component" value="Unassembled WGS sequence"/>
</dbReference>
<dbReference type="RefSeq" id="WP_114540294.1">
    <property type="nucleotide sequence ID" value="NZ_DBFWAD010000087.1"/>
</dbReference>
<dbReference type="PROSITE" id="PS51257">
    <property type="entry name" value="PROKAR_LIPOPROTEIN"/>
    <property type="match status" value="1"/>
</dbReference>
<dbReference type="InterPro" id="IPR036280">
    <property type="entry name" value="Multihaem_cyt_sf"/>
</dbReference>
<reference evidence="1 2" key="1">
    <citation type="journal article" date="2018" name="Elife">
        <title>Discovery and characterization of a prevalent human gut bacterial enzyme sufficient for the inactivation of a family of plant toxins.</title>
        <authorList>
            <person name="Koppel N."/>
            <person name="Bisanz J.E."/>
            <person name="Pandelia M.E."/>
            <person name="Turnbaugh P.J."/>
            <person name="Balskus E.P."/>
        </authorList>
    </citation>
    <scope>NUCLEOTIDE SEQUENCE [LARGE SCALE GENOMIC DNA]</scope>
    <source>
        <strain evidence="1 2">OB21 GAM 11</strain>
    </source>
</reference>
<protein>
    <submittedName>
        <fullName evidence="1">Uncharacterized protein</fullName>
    </submittedName>
</protein>
<accession>A0A369P1G6</accession>
<dbReference type="EMBL" id="PPUT01000018">
    <property type="protein sequence ID" value="RDC43646.1"/>
    <property type="molecule type" value="Genomic_DNA"/>
</dbReference>
<name>A0A369P1G6_9ACTN</name>
<organism evidence="1 2">
    <name type="scientific">Adlercreutzia equolifaciens subsp. celatus</name>
    <dbReference type="NCBI Taxonomy" id="394340"/>
    <lineage>
        <taxon>Bacteria</taxon>
        <taxon>Bacillati</taxon>
        <taxon>Actinomycetota</taxon>
        <taxon>Coriobacteriia</taxon>
        <taxon>Eggerthellales</taxon>
        <taxon>Eggerthellaceae</taxon>
        <taxon>Adlercreutzia</taxon>
    </lineage>
</organism>
<dbReference type="AlphaFoldDB" id="A0A369P1G6"/>
<evidence type="ECO:0000313" key="1">
    <source>
        <dbReference type="EMBL" id="RDC43646.1"/>
    </source>
</evidence>
<proteinExistence type="predicted"/>
<comment type="caution">
    <text evidence="1">The sequence shown here is derived from an EMBL/GenBank/DDBJ whole genome shotgun (WGS) entry which is preliminary data.</text>
</comment>